<dbReference type="PANTHER" id="PTHR24291:SF50">
    <property type="entry name" value="BIFUNCTIONAL ALBAFLAVENONE MONOOXYGENASE_TERPENE SYNTHASE"/>
    <property type="match status" value="1"/>
</dbReference>
<proteinExistence type="inferred from homology"/>
<evidence type="ECO:0000256" key="1">
    <source>
        <dbReference type="ARBA" id="ARBA00010617"/>
    </source>
</evidence>
<evidence type="ECO:0000256" key="3">
    <source>
        <dbReference type="ARBA" id="ARBA00022723"/>
    </source>
</evidence>
<dbReference type="EMBL" id="BEXD01000049">
    <property type="protein sequence ID" value="GBB83744.1"/>
    <property type="molecule type" value="Genomic_DNA"/>
</dbReference>
<keyword evidence="5 7" id="KW-0408">Iron</keyword>
<dbReference type="PRINTS" id="PR00385">
    <property type="entry name" value="P450"/>
</dbReference>
<dbReference type="GO" id="GO:0004497">
    <property type="term" value="F:monooxygenase activity"/>
    <property type="evidence" value="ECO:0007669"/>
    <property type="project" value="UniProtKB-KW"/>
</dbReference>
<dbReference type="InterPro" id="IPR036396">
    <property type="entry name" value="Cyt_P450_sf"/>
</dbReference>
<comment type="cofactor">
    <cofactor evidence="7">
        <name>heme</name>
        <dbReference type="ChEBI" id="CHEBI:30413"/>
    </cofactor>
</comment>
<keyword evidence="2 7" id="KW-0349">Heme</keyword>
<reference evidence="10 11" key="1">
    <citation type="submission" date="2017-11" db="EMBL/GenBank/DDBJ databases">
        <title>The genome of Rhizophagus clarus HR1 reveals common genetic basis of auxotrophy among arbuscular mycorrhizal fungi.</title>
        <authorList>
            <person name="Kobayashi Y."/>
        </authorList>
    </citation>
    <scope>NUCLEOTIDE SEQUENCE [LARGE SCALE GENOMIC DNA]</scope>
    <source>
        <strain evidence="10 11">HR1</strain>
    </source>
</reference>
<dbReference type="PRINTS" id="PR00463">
    <property type="entry name" value="EP450I"/>
</dbReference>
<comment type="caution">
    <text evidence="10">The sequence shown here is derived from an EMBL/GenBank/DDBJ whole genome shotgun (WGS) entry which is preliminary data.</text>
</comment>
<dbReference type="GO" id="GO:0005506">
    <property type="term" value="F:iron ion binding"/>
    <property type="evidence" value="ECO:0007669"/>
    <property type="project" value="InterPro"/>
</dbReference>
<dbReference type="GO" id="GO:0016705">
    <property type="term" value="F:oxidoreductase activity, acting on paired donors, with incorporation or reduction of molecular oxygen"/>
    <property type="evidence" value="ECO:0007669"/>
    <property type="project" value="InterPro"/>
</dbReference>
<dbReference type="Gene3D" id="1.10.630.10">
    <property type="entry name" value="Cytochrome P450"/>
    <property type="match status" value="1"/>
</dbReference>
<dbReference type="InterPro" id="IPR002401">
    <property type="entry name" value="Cyt_P450_E_grp-I"/>
</dbReference>
<evidence type="ECO:0000256" key="6">
    <source>
        <dbReference type="ARBA" id="ARBA00023033"/>
    </source>
</evidence>
<feature type="signal peptide" evidence="9">
    <location>
        <begin position="1"/>
        <end position="21"/>
    </location>
</feature>
<dbReference type="Pfam" id="PF00067">
    <property type="entry name" value="p450"/>
    <property type="match status" value="2"/>
</dbReference>
<dbReference type="Proteomes" id="UP000247702">
    <property type="component" value="Unassembled WGS sequence"/>
</dbReference>
<evidence type="ECO:0000256" key="8">
    <source>
        <dbReference type="RuleBase" id="RU000461"/>
    </source>
</evidence>
<name>A0A2Z6QFT9_9GLOM</name>
<comment type="similarity">
    <text evidence="1 8">Belongs to the cytochrome P450 family.</text>
</comment>
<dbReference type="InterPro" id="IPR001128">
    <property type="entry name" value="Cyt_P450"/>
</dbReference>
<keyword evidence="11" id="KW-1185">Reference proteome</keyword>
<keyword evidence="4 8" id="KW-0560">Oxidoreductase</keyword>
<feature type="binding site" description="axial binding residue" evidence="7">
    <location>
        <position position="383"/>
    </location>
    <ligand>
        <name>heme</name>
        <dbReference type="ChEBI" id="CHEBI:30413"/>
    </ligand>
    <ligandPart>
        <name>Fe</name>
        <dbReference type="ChEBI" id="CHEBI:18248"/>
    </ligandPart>
</feature>
<sequence>MLDLTSLVSLFVLGTIGWVTYKEPQIEWRKKYGDIIKYYEFFNQPALLISDTSIIQEITSSNTYDYIKPPNFVTDLFAFVGNGLAFSEGDIHKKQRKMMNPAFTHSNIKSMIPSFTRMASLLINLIEDKVNSGESNIALAPYISKATLDIIGLVGFNYEFNSLSSPNDLANAYSSIVSSLTPLRYMIGRLASYFPLIRKAEFDDLKGADLLSVLININKTFSIEERMTDDELKNQIMTFLLAGHETTSITTSWALYLLAQHPHVQDLLREELVKAFPDKSNFNPTFDEINSLELLNCVTKEVLRLHPPVGLIRRTNLKDKVFGNYLIPKNTQITLSILALHKSPEIWGPTAAEFDPKRWLNPELTKNVSNISYLPFNTGARGCIGNKLALNEIKVILGILVRNFVFQTIEGTHIERKSFTSAKPTSDIELTITKVES</sequence>
<dbReference type="AlphaFoldDB" id="A0A2Z6QFT9"/>
<accession>A0A2Z6QFT9</accession>
<evidence type="ECO:0000256" key="7">
    <source>
        <dbReference type="PIRSR" id="PIRSR602401-1"/>
    </source>
</evidence>
<keyword evidence="9" id="KW-0732">Signal</keyword>
<evidence type="ECO:0000256" key="5">
    <source>
        <dbReference type="ARBA" id="ARBA00023004"/>
    </source>
</evidence>
<evidence type="ECO:0000256" key="9">
    <source>
        <dbReference type="SAM" id="SignalP"/>
    </source>
</evidence>
<organism evidence="10 11">
    <name type="scientific">Rhizophagus clarus</name>
    <dbReference type="NCBI Taxonomy" id="94130"/>
    <lineage>
        <taxon>Eukaryota</taxon>
        <taxon>Fungi</taxon>
        <taxon>Fungi incertae sedis</taxon>
        <taxon>Mucoromycota</taxon>
        <taxon>Glomeromycotina</taxon>
        <taxon>Glomeromycetes</taxon>
        <taxon>Glomerales</taxon>
        <taxon>Glomeraceae</taxon>
        <taxon>Rhizophagus</taxon>
    </lineage>
</organism>
<dbReference type="PROSITE" id="PS00086">
    <property type="entry name" value="CYTOCHROME_P450"/>
    <property type="match status" value="1"/>
</dbReference>
<keyword evidence="3 7" id="KW-0479">Metal-binding</keyword>
<dbReference type="PANTHER" id="PTHR24291">
    <property type="entry name" value="CYTOCHROME P450 FAMILY 4"/>
    <property type="match status" value="1"/>
</dbReference>
<dbReference type="GO" id="GO:0020037">
    <property type="term" value="F:heme binding"/>
    <property type="evidence" value="ECO:0007669"/>
    <property type="project" value="InterPro"/>
</dbReference>
<dbReference type="SUPFAM" id="SSF48264">
    <property type="entry name" value="Cytochrome P450"/>
    <property type="match status" value="1"/>
</dbReference>
<evidence type="ECO:0000313" key="11">
    <source>
        <dbReference type="Proteomes" id="UP000247702"/>
    </source>
</evidence>
<evidence type="ECO:0000313" key="10">
    <source>
        <dbReference type="EMBL" id="GBB83744.1"/>
    </source>
</evidence>
<gene>
    <name evidence="10" type="ORF">RclHR1_10410004</name>
</gene>
<dbReference type="InterPro" id="IPR017972">
    <property type="entry name" value="Cyt_P450_CS"/>
</dbReference>
<dbReference type="STRING" id="94130.A0A2Z6QFT9"/>
<evidence type="ECO:0000256" key="4">
    <source>
        <dbReference type="ARBA" id="ARBA00023002"/>
    </source>
</evidence>
<keyword evidence="6 8" id="KW-0503">Monooxygenase</keyword>
<dbReference type="InterPro" id="IPR050196">
    <property type="entry name" value="Cytochrome_P450_Monoox"/>
</dbReference>
<evidence type="ECO:0000256" key="2">
    <source>
        <dbReference type="ARBA" id="ARBA00022617"/>
    </source>
</evidence>
<evidence type="ECO:0008006" key="12">
    <source>
        <dbReference type="Google" id="ProtNLM"/>
    </source>
</evidence>
<protein>
    <recommendedName>
        <fullName evidence="12">Cytochrome P450</fullName>
    </recommendedName>
</protein>
<feature type="chain" id="PRO_5016424927" description="Cytochrome P450" evidence="9">
    <location>
        <begin position="22"/>
        <end position="437"/>
    </location>
</feature>